<reference evidence="2" key="1">
    <citation type="submission" date="2020-03" db="EMBL/GenBank/DDBJ databases">
        <title>A high-quality chromosome-level genome assembly of a woody plant with both climbing and erect habits, Rhamnella rubrinervis.</title>
        <authorList>
            <person name="Lu Z."/>
            <person name="Yang Y."/>
            <person name="Zhu X."/>
            <person name="Sun Y."/>
        </authorList>
    </citation>
    <scope>NUCLEOTIDE SEQUENCE</scope>
    <source>
        <strain evidence="2">BYM</strain>
        <tissue evidence="2">Leaf</tissue>
    </source>
</reference>
<feature type="region of interest" description="Disordered" evidence="1">
    <location>
        <begin position="36"/>
        <end position="65"/>
    </location>
</feature>
<sequence>MKASERTPVSASTTVQGLMVGIGAVNLGLHTEKTFANHGDPGNINEQAAEDPENVNEQAAGDPGNVNEQAVGDLGNVSEQVAADPGNVLLEHAATAADVLSWFLPG</sequence>
<proteinExistence type="predicted"/>
<evidence type="ECO:0000313" key="3">
    <source>
        <dbReference type="Proteomes" id="UP000796880"/>
    </source>
</evidence>
<dbReference type="Proteomes" id="UP000796880">
    <property type="component" value="Unassembled WGS sequence"/>
</dbReference>
<keyword evidence="3" id="KW-1185">Reference proteome</keyword>
<evidence type="ECO:0000256" key="1">
    <source>
        <dbReference type="SAM" id="MobiDB-lite"/>
    </source>
</evidence>
<organism evidence="2 3">
    <name type="scientific">Rhamnella rubrinervis</name>
    <dbReference type="NCBI Taxonomy" id="2594499"/>
    <lineage>
        <taxon>Eukaryota</taxon>
        <taxon>Viridiplantae</taxon>
        <taxon>Streptophyta</taxon>
        <taxon>Embryophyta</taxon>
        <taxon>Tracheophyta</taxon>
        <taxon>Spermatophyta</taxon>
        <taxon>Magnoliopsida</taxon>
        <taxon>eudicotyledons</taxon>
        <taxon>Gunneridae</taxon>
        <taxon>Pentapetalae</taxon>
        <taxon>rosids</taxon>
        <taxon>fabids</taxon>
        <taxon>Rosales</taxon>
        <taxon>Rhamnaceae</taxon>
        <taxon>rhamnoid group</taxon>
        <taxon>Rhamneae</taxon>
        <taxon>Rhamnella</taxon>
    </lineage>
</organism>
<accession>A0A8K0HMX6</accession>
<dbReference type="AlphaFoldDB" id="A0A8K0HMX6"/>
<evidence type="ECO:0000313" key="2">
    <source>
        <dbReference type="EMBL" id="KAF3455410.1"/>
    </source>
</evidence>
<gene>
    <name evidence="2" type="ORF">FNV43_RR00035</name>
</gene>
<name>A0A8K0HMX6_9ROSA</name>
<comment type="caution">
    <text evidence="2">The sequence shown here is derived from an EMBL/GenBank/DDBJ whole genome shotgun (WGS) entry which is preliminary data.</text>
</comment>
<dbReference type="EMBL" id="VOIH02000001">
    <property type="protein sequence ID" value="KAF3455410.1"/>
    <property type="molecule type" value="Genomic_DNA"/>
</dbReference>
<protein>
    <submittedName>
        <fullName evidence="2">Uncharacterized protein</fullName>
    </submittedName>
</protein>